<reference evidence="1 2" key="1">
    <citation type="submission" date="2020-12" db="EMBL/GenBank/DDBJ databases">
        <title>De novo assembly of Tibetan sheep genome.</title>
        <authorList>
            <person name="Li X."/>
        </authorList>
    </citation>
    <scope>NUCLEOTIDE SEQUENCE [LARGE SCALE GENOMIC DNA]</scope>
    <source>
        <tissue evidence="1">Heart</tissue>
    </source>
</reference>
<dbReference type="EMBL" id="JAEMGP010000008">
    <property type="protein sequence ID" value="KAG5205396.1"/>
    <property type="molecule type" value="Genomic_DNA"/>
</dbReference>
<dbReference type="Proteomes" id="UP000664991">
    <property type="component" value="Unassembled WGS sequence"/>
</dbReference>
<comment type="caution">
    <text evidence="1">The sequence shown here is derived from an EMBL/GenBank/DDBJ whole genome shotgun (WGS) entry which is preliminary data.</text>
</comment>
<gene>
    <name evidence="1" type="ORF">JEQ12_018646</name>
</gene>
<evidence type="ECO:0000313" key="1">
    <source>
        <dbReference type="EMBL" id="KAG5205396.1"/>
    </source>
</evidence>
<protein>
    <submittedName>
        <fullName evidence="1">Uncharacterized protein</fullName>
    </submittedName>
</protein>
<name>A0A836D318_SHEEP</name>
<organism evidence="1 2">
    <name type="scientific">Ovis aries</name>
    <name type="common">Sheep</name>
    <dbReference type="NCBI Taxonomy" id="9940"/>
    <lineage>
        <taxon>Eukaryota</taxon>
        <taxon>Metazoa</taxon>
        <taxon>Chordata</taxon>
        <taxon>Craniata</taxon>
        <taxon>Vertebrata</taxon>
        <taxon>Euteleostomi</taxon>
        <taxon>Mammalia</taxon>
        <taxon>Eutheria</taxon>
        <taxon>Laurasiatheria</taxon>
        <taxon>Artiodactyla</taxon>
        <taxon>Ruminantia</taxon>
        <taxon>Pecora</taxon>
        <taxon>Bovidae</taxon>
        <taxon>Caprinae</taxon>
        <taxon>Ovis</taxon>
    </lineage>
</organism>
<sequence length="107" mass="11829">MPEGAAALRGCRCCPCGPRARLRGRRCPRRGVCTERVKMLQSSISHVSILGALPNRKFSMTAISQTLAKANVSSAVVRLVVFLSRTGEQVLRGTDLLYCKFNHYVDY</sequence>
<accession>A0A836D318</accession>
<evidence type="ECO:0000313" key="2">
    <source>
        <dbReference type="Proteomes" id="UP000664991"/>
    </source>
</evidence>
<dbReference type="AlphaFoldDB" id="A0A836D318"/>
<proteinExistence type="predicted"/>